<dbReference type="AlphaFoldDB" id="A1ZQM3"/>
<evidence type="ECO:0000313" key="3">
    <source>
        <dbReference type="Proteomes" id="UP000004095"/>
    </source>
</evidence>
<protein>
    <recommendedName>
        <fullName evidence="1">Secretion system C-terminal sorting domain-containing protein</fullName>
    </recommendedName>
</protein>
<gene>
    <name evidence="2" type="ORF">M23134_08347</name>
</gene>
<evidence type="ECO:0000259" key="1">
    <source>
        <dbReference type="Pfam" id="PF18962"/>
    </source>
</evidence>
<name>A1ZQM3_MICM2</name>
<keyword evidence="3" id="KW-1185">Reference proteome</keyword>
<dbReference type="NCBIfam" id="TIGR04183">
    <property type="entry name" value="Por_Secre_tail"/>
    <property type="match status" value="1"/>
</dbReference>
<feature type="domain" description="Secretion system C-terminal sorting" evidence="1">
    <location>
        <begin position="280"/>
        <end position="358"/>
    </location>
</feature>
<dbReference type="Pfam" id="PF18962">
    <property type="entry name" value="Por_Secre_tail"/>
    <property type="match status" value="1"/>
</dbReference>
<comment type="caution">
    <text evidence="2">The sequence shown here is derived from an EMBL/GenBank/DDBJ whole genome shotgun (WGS) entry which is preliminary data.</text>
</comment>
<dbReference type="Proteomes" id="UP000004095">
    <property type="component" value="Unassembled WGS sequence"/>
</dbReference>
<dbReference type="InterPro" id="IPR026444">
    <property type="entry name" value="Secre_tail"/>
</dbReference>
<dbReference type="EMBL" id="AAWS01000024">
    <property type="protein sequence ID" value="EAY27395.1"/>
    <property type="molecule type" value="Genomic_DNA"/>
</dbReference>
<dbReference type="RefSeq" id="WP_002699796.1">
    <property type="nucleotide sequence ID" value="NZ_AAWS01000024.1"/>
</dbReference>
<reference evidence="2 3" key="1">
    <citation type="submission" date="2007-01" db="EMBL/GenBank/DDBJ databases">
        <authorList>
            <person name="Haygood M."/>
            <person name="Podell S."/>
            <person name="Anderson C."/>
            <person name="Hopkinson B."/>
            <person name="Roe K."/>
            <person name="Barbeau K."/>
            <person name="Gaasterland T."/>
            <person name="Ferriera S."/>
            <person name="Johnson J."/>
            <person name="Kravitz S."/>
            <person name="Beeson K."/>
            <person name="Sutton G."/>
            <person name="Rogers Y.-H."/>
            <person name="Friedman R."/>
            <person name="Frazier M."/>
            <person name="Venter J.C."/>
        </authorList>
    </citation>
    <scope>NUCLEOTIDE SEQUENCE [LARGE SCALE GENOMIC DNA]</scope>
    <source>
        <strain evidence="2 3">ATCC 23134</strain>
    </source>
</reference>
<organism evidence="2 3">
    <name type="scientific">Microscilla marina ATCC 23134</name>
    <dbReference type="NCBI Taxonomy" id="313606"/>
    <lineage>
        <taxon>Bacteria</taxon>
        <taxon>Pseudomonadati</taxon>
        <taxon>Bacteroidota</taxon>
        <taxon>Cytophagia</taxon>
        <taxon>Cytophagales</taxon>
        <taxon>Microscillaceae</taxon>
        <taxon>Microscilla</taxon>
    </lineage>
</organism>
<proteinExistence type="predicted"/>
<evidence type="ECO:0000313" key="2">
    <source>
        <dbReference type="EMBL" id="EAY27395.1"/>
    </source>
</evidence>
<sequence>MKRQKQNLWLLAFLLVLWGLTPVLAQVKTERMLMLSLASKVEARMLLSNMFNKRDTMPGANTNFGGCHSAEGTSVRVNGGLIGCATGLGATPQVVIRKNSDGYGVSVINSDGKVISWRLYSDFPNIEFERERNGPWESYPIPKEVVEAAFADDPNYYCGGYDSGGPTGGVGFLCQSCGSKPKPKRELKPDNGEKKVLENASAISKVATFVSGTAAFFGKLNWQAFFASFGVSAALDALTGKQEEELDESAKESACPGFVNQRQTTNHTGIGFPRPAQVQVYPNPMAAPQANIQVYLPQSDEITIEVFDNNGKLLQTLLLGKLLPAGTNTLPVNTRTWLSGQYLIKVSGNQGLRVSKRLIKK</sequence>
<accession>A1ZQM3</accession>